<dbReference type="Pfam" id="PF01966">
    <property type="entry name" value="HD"/>
    <property type="match status" value="1"/>
</dbReference>
<dbReference type="Gene3D" id="1.10.3210.10">
    <property type="entry name" value="Hypothetical protein af1432"/>
    <property type="match status" value="1"/>
</dbReference>
<reference evidence="2" key="1">
    <citation type="submission" date="2021-12" db="EMBL/GenBank/DDBJ databases">
        <authorList>
            <person name="Rodrigo-Torres L."/>
            <person name="Arahal R. D."/>
            <person name="Lucena T."/>
        </authorList>
    </citation>
    <scope>NUCLEOTIDE SEQUENCE</scope>
    <source>
        <strain evidence="2">CECT 8419</strain>
    </source>
</reference>
<accession>A0ABN8F6I6</accession>
<proteinExistence type="predicted"/>
<comment type="caution">
    <text evidence="2">The sequence shown here is derived from an EMBL/GenBank/DDBJ whole genome shotgun (WGS) entry which is preliminary data.</text>
</comment>
<gene>
    <name evidence="2" type="ORF">LEM8419_03434</name>
</gene>
<keyword evidence="3" id="KW-1185">Reference proteome</keyword>
<dbReference type="SUPFAM" id="SSF109604">
    <property type="entry name" value="HD-domain/PDEase-like"/>
    <property type="match status" value="1"/>
</dbReference>
<name>A0ABN8F6I6_9BACT</name>
<dbReference type="Proteomes" id="UP000837803">
    <property type="component" value="Unassembled WGS sequence"/>
</dbReference>
<evidence type="ECO:0000259" key="1">
    <source>
        <dbReference type="PROSITE" id="PS51831"/>
    </source>
</evidence>
<dbReference type="RefSeq" id="WP_238752389.1">
    <property type="nucleotide sequence ID" value="NZ_CAKLPZ010000006.1"/>
</dbReference>
<evidence type="ECO:0000313" key="2">
    <source>
        <dbReference type="EMBL" id="CAH1002560.1"/>
    </source>
</evidence>
<sequence length="193" mass="22344">MPPYRPTKITKCAGRYVARLLITELPADRLYHNLHHTIDVVQGVIAIGQAEGVSGEEAELLILAAWFHDLGHLRTYSGHEAVSAQLAREFLRSEQYPEDKITVVADCILATQVPQRPQTRLQEILCDADLIHLSHTTYPQSCDLLREEWRRVLGRTFSNTEWFAENEDFLRNHNYFTSFGKTTLQQRKERYCF</sequence>
<protein>
    <recommendedName>
        <fullName evidence="1">HD domain-containing protein</fullName>
    </recommendedName>
</protein>
<dbReference type="SMART" id="SM00471">
    <property type="entry name" value="HDc"/>
    <property type="match status" value="1"/>
</dbReference>
<feature type="domain" description="HD" evidence="1">
    <location>
        <begin position="33"/>
        <end position="134"/>
    </location>
</feature>
<organism evidence="2 3">
    <name type="scientific">Neolewinella maritima</name>
    <dbReference type="NCBI Taxonomy" id="1383882"/>
    <lineage>
        <taxon>Bacteria</taxon>
        <taxon>Pseudomonadati</taxon>
        <taxon>Bacteroidota</taxon>
        <taxon>Saprospiria</taxon>
        <taxon>Saprospirales</taxon>
        <taxon>Lewinellaceae</taxon>
        <taxon>Neolewinella</taxon>
    </lineage>
</organism>
<dbReference type="EMBL" id="CAKLPZ010000006">
    <property type="protein sequence ID" value="CAH1002560.1"/>
    <property type="molecule type" value="Genomic_DNA"/>
</dbReference>
<dbReference type="CDD" id="cd00077">
    <property type="entry name" value="HDc"/>
    <property type="match status" value="1"/>
</dbReference>
<dbReference type="InterPro" id="IPR003607">
    <property type="entry name" value="HD/PDEase_dom"/>
</dbReference>
<dbReference type="PROSITE" id="PS51831">
    <property type="entry name" value="HD"/>
    <property type="match status" value="1"/>
</dbReference>
<dbReference type="InterPro" id="IPR006674">
    <property type="entry name" value="HD_domain"/>
</dbReference>
<evidence type="ECO:0000313" key="3">
    <source>
        <dbReference type="Proteomes" id="UP000837803"/>
    </source>
</evidence>